<evidence type="ECO:0000256" key="6">
    <source>
        <dbReference type="ARBA" id="ARBA00023136"/>
    </source>
</evidence>
<evidence type="ECO:0000256" key="10">
    <source>
        <dbReference type="RuleBase" id="RU362097"/>
    </source>
</evidence>
<evidence type="ECO:0000256" key="11">
    <source>
        <dbReference type="SAM" id="MobiDB-lite"/>
    </source>
</evidence>
<dbReference type="EMBL" id="JADIKM010000001">
    <property type="protein sequence ID" value="MFK2902506.1"/>
    <property type="molecule type" value="Genomic_DNA"/>
</dbReference>
<dbReference type="PROSITE" id="PS51257">
    <property type="entry name" value="PROKAR_LIPOPROTEIN"/>
    <property type="match status" value="1"/>
</dbReference>
<comment type="function">
    <text evidence="9">Could be involved in resistance to puromycin, acriflavine and tetraphenylarsonium chloride.</text>
</comment>
<dbReference type="Gene3D" id="1.20.1600.10">
    <property type="entry name" value="Outer membrane efflux proteins (OEP)"/>
    <property type="match status" value="1"/>
</dbReference>
<keyword evidence="3 10" id="KW-1134">Transmembrane beta strand</keyword>
<dbReference type="NCBIfam" id="TIGR01845">
    <property type="entry name" value="outer_NodT"/>
    <property type="match status" value="1"/>
</dbReference>
<keyword evidence="7 10" id="KW-0564">Palmitate</keyword>
<evidence type="ECO:0000256" key="2">
    <source>
        <dbReference type="ARBA" id="ARBA00007613"/>
    </source>
</evidence>
<feature type="signal peptide" evidence="10">
    <location>
        <begin position="1"/>
        <end position="22"/>
    </location>
</feature>
<dbReference type="PANTHER" id="PTHR30203">
    <property type="entry name" value="OUTER MEMBRANE CATION EFFLUX PROTEIN"/>
    <property type="match status" value="1"/>
</dbReference>
<keyword evidence="5 10" id="KW-0732">Signal</keyword>
<gene>
    <name evidence="12" type="ORF">ISP17_00910</name>
</gene>
<dbReference type="Gene3D" id="2.20.200.10">
    <property type="entry name" value="Outer membrane efflux proteins (OEP)"/>
    <property type="match status" value="1"/>
</dbReference>
<dbReference type="InterPro" id="IPR010131">
    <property type="entry name" value="MdtP/NodT-like"/>
</dbReference>
<sequence>MRLHSFAAGIGLALALAGCASSGGLHTNGTPTDPSALATAQSLARLHAAEASWPSEDWWTALGDPQLDALINEALRDNPSLAVADARARAAQSEVGSANAARGPSVNAGAAVSGAHPPSTVVPADVGGGHFITAKYAYASFNWGLDLWGGKKAAWEAAVGEAKAADVETRAARIELSTNVARAYAQLGYAFAQKDVADAEFKRASEARQLTRQRVDAGVDSTLQLKQGDAEVAQAQREQAVADRAVDTARSALSVLLGKGPDRGLAIGRPAVLQPAAVAVPADLSAELIGHRPDLVAARWRVEAAQKDIKAAKTEFLPNLSIGALAGVLATGGTSVFQLPARFYQLGPTLSLPIYDGGRLRANLDRKDAAYDLAVAQYNQTLVAAVNEVADDLSGLSSLATQIDAQQRALDAATQAWDLASQRYHAGVGSYLEALSVRQQLLQAEQGLAALKAQQVDLSVQLLAALGGGYQPRSADVVPPAAPAAHSSSPSDHS</sequence>
<comment type="subcellular location">
    <subcellularLocation>
        <location evidence="10">Cell outer membrane</location>
        <topology evidence="10">Lipid-anchor</topology>
    </subcellularLocation>
    <subcellularLocation>
        <location evidence="1">Membrane</location>
    </subcellularLocation>
</comment>
<reference evidence="12 13" key="1">
    <citation type="submission" date="2020-10" db="EMBL/GenBank/DDBJ databases">
        <title>Phylogeny of dyella-like bacteria.</title>
        <authorList>
            <person name="Fu J."/>
        </authorList>
    </citation>
    <scope>NUCLEOTIDE SEQUENCE [LARGE SCALE GENOMIC DNA]</scope>
    <source>
        <strain evidence="12 13">Gsoil3046</strain>
    </source>
</reference>
<evidence type="ECO:0000256" key="9">
    <source>
        <dbReference type="ARBA" id="ARBA00037313"/>
    </source>
</evidence>
<evidence type="ECO:0000256" key="4">
    <source>
        <dbReference type="ARBA" id="ARBA00022692"/>
    </source>
</evidence>
<dbReference type="Pfam" id="PF02321">
    <property type="entry name" value="OEP"/>
    <property type="match status" value="2"/>
</dbReference>
<evidence type="ECO:0000256" key="3">
    <source>
        <dbReference type="ARBA" id="ARBA00022452"/>
    </source>
</evidence>
<keyword evidence="8 10" id="KW-0449">Lipoprotein</keyword>
<keyword evidence="6 10" id="KW-0472">Membrane</keyword>
<evidence type="ECO:0000313" key="12">
    <source>
        <dbReference type="EMBL" id="MFK2902506.1"/>
    </source>
</evidence>
<keyword evidence="13" id="KW-1185">Reference proteome</keyword>
<proteinExistence type="inferred from homology"/>
<protein>
    <submittedName>
        <fullName evidence="12">Efflux transporter outer membrane subunit</fullName>
    </submittedName>
</protein>
<feature type="region of interest" description="Disordered" evidence="11">
    <location>
        <begin position="95"/>
        <end position="116"/>
    </location>
</feature>
<comment type="similarity">
    <text evidence="2 10">Belongs to the outer membrane factor (OMF) (TC 1.B.17) family.</text>
</comment>
<evidence type="ECO:0000256" key="5">
    <source>
        <dbReference type="ARBA" id="ARBA00022729"/>
    </source>
</evidence>
<dbReference type="RefSeq" id="WP_404629630.1">
    <property type="nucleotide sequence ID" value="NZ_JADIKM010000001.1"/>
</dbReference>
<evidence type="ECO:0000256" key="1">
    <source>
        <dbReference type="ARBA" id="ARBA00004370"/>
    </source>
</evidence>
<organism evidence="12 13">
    <name type="scientific">Dyella ginsengisoli</name>
    <dbReference type="NCBI Taxonomy" id="363848"/>
    <lineage>
        <taxon>Bacteria</taxon>
        <taxon>Pseudomonadati</taxon>
        <taxon>Pseudomonadota</taxon>
        <taxon>Gammaproteobacteria</taxon>
        <taxon>Lysobacterales</taxon>
        <taxon>Rhodanobacteraceae</taxon>
        <taxon>Dyella</taxon>
    </lineage>
</organism>
<comment type="caution">
    <text evidence="12">The sequence shown here is derived from an EMBL/GenBank/DDBJ whole genome shotgun (WGS) entry which is preliminary data.</text>
</comment>
<dbReference type="InterPro" id="IPR003423">
    <property type="entry name" value="OMP_efflux"/>
</dbReference>
<feature type="chain" id="PRO_5044959111" evidence="10">
    <location>
        <begin position="23"/>
        <end position="494"/>
    </location>
</feature>
<accession>A0ABW8JN14</accession>
<dbReference type="SUPFAM" id="SSF56954">
    <property type="entry name" value="Outer membrane efflux proteins (OEP)"/>
    <property type="match status" value="1"/>
</dbReference>
<evidence type="ECO:0000256" key="7">
    <source>
        <dbReference type="ARBA" id="ARBA00023139"/>
    </source>
</evidence>
<evidence type="ECO:0000256" key="8">
    <source>
        <dbReference type="ARBA" id="ARBA00023288"/>
    </source>
</evidence>
<evidence type="ECO:0000313" key="13">
    <source>
        <dbReference type="Proteomes" id="UP001620460"/>
    </source>
</evidence>
<name>A0ABW8JN14_9GAMM</name>
<dbReference type="PANTHER" id="PTHR30203:SF20">
    <property type="entry name" value="MULTIDRUG RESISTANCE OUTER MEMBRANE PROTEIN MDTP-RELATED"/>
    <property type="match status" value="1"/>
</dbReference>
<dbReference type="Proteomes" id="UP001620460">
    <property type="component" value="Unassembled WGS sequence"/>
</dbReference>
<keyword evidence="4 10" id="KW-0812">Transmembrane</keyword>